<gene>
    <name evidence="9" type="ORF">J2Z35_001171</name>
</gene>
<feature type="domain" description="ABC3 transporter permease C-terminal" evidence="8">
    <location>
        <begin position="662"/>
        <end position="779"/>
    </location>
</feature>
<accession>A0ABS4KHW0</accession>
<evidence type="ECO:0000256" key="6">
    <source>
        <dbReference type="ARBA" id="ARBA00038076"/>
    </source>
</evidence>
<sequence length="787" mass="88038">MTLNKKLLRDLLDNKGANIAAMVVIAIGLMMYTSFSMVMDTLLVSKAEFYSASNFPDGFVSVISMPRSKIEDIRGIDGIDKAYGRLMEDIRIEDQFGAPSNETKYLRMISTGTSIGNYVLMEGNEPRDGELEGVFDPMFAQANGLKVGDSVPVIAYGRKLDIRISGIGRSAEYIYALRSQAEIYPDPVIFGTVFIPLSSLSSITGKNHFTDIIYTLDENTSFNKIRQQMERELRPYGFMGIIEREDQVSDLMLNTELNQLESTTVALPLVFLSVASMILYIMIKRMVEKQRGQIGILKAFGYSNLEVSIHFTLYAVAIGFLGGILGGLLGMALSNPLINLYRPFFNMPLYDTIFSIKYFFQSILLSCVFGVIAGYRGSKGAIKLSPAEAMREREPVTGSRSIFEKIPFILLVVTSRGKMALRNISRSPARSFFVLIGIAFTFALSVVPWTFMGQIDVMLFDRYDEVEKYDVRVYLSGMSSLELSEKELLRQEDVTLSEGILDISGFITNAHIREAVPITGLRRDNKLYTVLDDSKNRIYIEKGGIVLPRRVADRLNVKTGDKVTFESPYMRNKDEKEEIRVIDVIDQSVGINAYMEIEYLSDILGYPPAANSILLASREGVAESLKVVYEDSSVITGINDSNEMIEKMRQFLESYTGTMFYVALIAIIMGFAIVYNSYVIILSERKHELSSLMVLGMSEKEVLSIITFEQWFIAFFGMIFGIPLAQATITAIGEAASSDMFTMNIKIDLNSIIIAMIITVFSIVIAQIMASRKIKKLNIADALKSNE</sequence>
<dbReference type="Pfam" id="PF02687">
    <property type="entry name" value="FtsX"/>
    <property type="match status" value="2"/>
</dbReference>
<dbReference type="RefSeq" id="WP_209660417.1">
    <property type="nucleotide sequence ID" value="NZ_JAGGLI010000010.1"/>
</dbReference>
<comment type="subcellular location">
    <subcellularLocation>
        <location evidence="1">Cell membrane</location>
        <topology evidence="1">Multi-pass membrane protein</topology>
    </subcellularLocation>
</comment>
<feature type="transmembrane region" description="Helical" evidence="7">
    <location>
        <begin position="311"/>
        <end position="333"/>
    </location>
</feature>
<evidence type="ECO:0000256" key="3">
    <source>
        <dbReference type="ARBA" id="ARBA00022692"/>
    </source>
</evidence>
<feature type="transmembrane region" description="Helical" evidence="7">
    <location>
        <begin position="432"/>
        <end position="452"/>
    </location>
</feature>
<evidence type="ECO:0000313" key="10">
    <source>
        <dbReference type="Proteomes" id="UP001314903"/>
    </source>
</evidence>
<dbReference type="PANTHER" id="PTHR30572">
    <property type="entry name" value="MEMBRANE COMPONENT OF TRANSPORTER-RELATED"/>
    <property type="match status" value="1"/>
</dbReference>
<feature type="transmembrane region" description="Helical" evidence="7">
    <location>
        <begin position="659"/>
        <end position="681"/>
    </location>
</feature>
<name>A0ABS4KHW0_9FIRM</name>
<keyword evidence="5 7" id="KW-0472">Membrane</keyword>
<protein>
    <submittedName>
        <fullName evidence="9">ABC transport system permease protein</fullName>
    </submittedName>
</protein>
<feature type="transmembrane region" description="Helical" evidence="7">
    <location>
        <begin position="265"/>
        <end position="283"/>
    </location>
</feature>
<proteinExistence type="inferred from homology"/>
<evidence type="ECO:0000256" key="7">
    <source>
        <dbReference type="SAM" id="Phobius"/>
    </source>
</evidence>
<keyword evidence="3 7" id="KW-0812">Transmembrane</keyword>
<reference evidence="9 10" key="1">
    <citation type="submission" date="2021-03" db="EMBL/GenBank/DDBJ databases">
        <title>Genomic Encyclopedia of Type Strains, Phase IV (KMG-IV): sequencing the most valuable type-strain genomes for metagenomic binning, comparative biology and taxonomic classification.</title>
        <authorList>
            <person name="Goeker M."/>
        </authorList>
    </citation>
    <scope>NUCLEOTIDE SEQUENCE [LARGE SCALE GENOMIC DNA]</scope>
    <source>
        <strain evidence="9 10">DSM 27512</strain>
    </source>
</reference>
<dbReference type="PANTHER" id="PTHR30572:SF4">
    <property type="entry name" value="ABC TRANSPORTER PERMEASE YTRF"/>
    <property type="match status" value="1"/>
</dbReference>
<dbReference type="InterPro" id="IPR003838">
    <property type="entry name" value="ABC3_permease_C"/>
</dbReference>
<keyword evidence="10" id="KW-1185">Reference proteome</keyword>
<evidence type="ECO:0000256" key="5">
    <source>
        <dbReference type="ARBA" id="ARBA00023136"/>
    </source>
</evidence>
<evidence type="ECO:0000313" key="9">
    <source>
        <dbReference type="EMBL" id="MBP2027377.1"/>
    </source>
</evidence>
<feature type="transmembrane region" description="Helical" evidence="7">
    <location>
        <begin position="353"/>
        <end position="375"/>
    </location>
</feature>
<dbReference type="InterPro" id="IPR050250">
    <property type="entry name" value="Macrolide_Exporter_MacB"/>
</dbReference>
<comment type="similarity">
    <text evidence="6">Belongs to the ABC-4 integral membrane protein family.</text>
</comment>
<feature type="transmembrane region" description="Helical" evidence="7">
    <location>
        <begin position="20"/>
        <end position="39"/>
    </location>
</feature>
<evidence type="ECO:0000259" key="8">
    <source>
        <dbReference type="Pfam" id="PF02687"/>
    </source>
</evidence>
<evidence type="ECO:0000256" key="2">
    <source>
        <dbReference type="ARBA" id="ARBA00022475"/>
    </source>
</evidence>
<dbReference type="Proteomes" id="UP001314903">
    <property type="component" value="Unassembled WGS sequence"/>
</dbReference>
<evidence type="ECO:0000256" key="1">
    <source>
        <dbReference type="ARBA" id="ARBA00004651"/>
    </source>
</evidence>
<comment type="caution">
    <text evidence="9">The sequence shown here is derived from an EMBL/GenBank/DDBJ whole genome shotgun (WGS) entry which is preliminary data.</text>
</comment>
<organism evidence="9 10">
    <name type="scientific">Acetoanaerobium pronyense</name>
    <dbReference type="NCBI Taxonomy" id="1482736"/>
    <lineage>
        <taxon>Bacteria</taxon>
        <taxon>Bacillati</taxon>
        <taxon>Bacillota</taxon>
        <taxon>Clostridia</taxon>
        <taxon>Peptostreptococcales</taxon>
        <taxon>Filifactoraceae</taxon>
        <taxon>Acetoanaerobium</taxon>
    </lineage>
</organism>
<feature type="domain" description="ABC3 transporter permease C-terminal" evidence="8">
    <location>
        <begin position="267"/>
        <end position="373"/>
    </location>
</feature>
<feature type="transmembrane region" description="Helical" evidence="7">
    <location>
        <begin position="702"/>
        <end position="729"/>
    </location>
</feature>
<evidence type="ECO:0000256" key="4">
    <source>
        <dbReference type="ARBA" id="ARBA00022989"/>
    </source>
</evidence>
<feature type="transmembrane region" description="Helical" evidence="7">
    <location>
        <begin position="749"/>
        <end position="770"/>
    </location>
</feature>
<dbReference type="EMBL" id="JAGGLI010000010">
    <property type="protein sequence ID" value="MBP2027377.1"/>
    <property type="molecule type" value="Genomic_DNA"/>
</dbReference>
<keyword evidence="4 7" id="KW-1133">Transmembrane helix</keyword>
<keyword evidence="2" id="KW-1003">Cell membrane</keyword>